<evidence type="ECO:0000313" key="7">
    <source>
        <dbReference type="EMBL" id="KPL84095.1"/>
    </source>
</evidence>
<keyword evidence="4" id="KW-0694">RNA-binding</keyword>
<feature type="compositionally biased region" description="Gly residues" evidence="5">
    <location>
        <begin position="23"/>
        <end position="37"/>
    </location>
</feature>
<dbReference type="InterPro" id="IPR005749">
    <property type="entry name" value="Ribosomal_uL15_bac-type"/>
</dbReference>
<dbReference type="SUPFAM" id="SSF52080">
    <property type="entry name" value="Ribosomal proteins L15p and L18e"/>
    <property type="match status" value="1"/>
</dbReference>
<proteinExistence type="inferred from homology"/>
<feature type="compositionally biased region" description="Basic and acidic residues" evidence="5">
    <location>
        <begin position="1"/>
        <end position="12"/>
    </location>
</feature>
<dbReference type="AlphaFoldDB" id="A0A0P6XKY6"/>
<dbReference type="PATRIC" id="fig|869279.4.peg.525"/>
<dbReference type="Proteomes" id="UP000050544">
    <property type="component" value="Unassembled WGS sequence"/>
</dbReference>
<dbReference type="GO" id="GO:0003735">
    <property type="term" value="F:structural constituent of ribosome"/>
    <property type="evidence" value="ECO:0007669"/>
    <property type="project" value="InterPro"/>
</dbReference>
<comment type="caution">
    <text evidence="7">The sequence shown here is derived from an EMBL/GenBank/DDBJ whole genome shotgun (WGS) entry which is preliminary data.</text>
</comment>
<dbReference type="InterPro" id="IPR021131">
    <property type="entry name" value="Ribosomal_uL15/eL18"/>
</dbReference>
<dbReference type="InterPro" id="IPR030878">
    <property type="entry name" value="Ribosomal_uL15"/>
</dbReference>
<dbReference type="STRING" id="869279.SE15_02625"/>
<keyword evidence="3 4" id="KW-0687">Ribonucleoprotein</keyword>
<dbReference type="OrthoDB" id="9810293at2"/>
<dbReference type="GO" id="GO:0022625">
    <property type="term" value="C:cytosolic large ribosomal subunit"/>
    <property type="evidence" value="ECO:0007669"/>
    <property type="project" value="TreeGrafter"/>
</dbReference>
<dbReference type="GO" id="GO:0006412">
    <property type="term" value="P:translation"/>
    <property type="evidence" value="ECO:0007669"/>
    <property type="project" value="UniProtKB-UniRule"/>
</dbReference>
<keyword evidence="4" id="KW-0699">rRNA-binding</keyword>
<sequence>MKLHDLVPDEGAKKKRKRVGRGIAAGQGKTAGRGTKGQGARSGEEGHLYRQGGNLPFYRRLPFMRGVGFTPPNRVEYNEVNIRQLVEKFAPNSEVTPEALAEKNLLHKPKNPVVVLGKGEIDFPLVVRVHRISAGAKAKIEAAGGRVELIAAENVES</sequence>
<evidence type="ECO:0000256" key="4">
    <source>
        <dbReference type="HAMAP-Rule" id="MF_01341"/>
    </source>
</evidence>
<organism evidence="7 8">
    <name type="scientific">Thermanaerothrix daxensis</name>
    <dbReference type="NCBI Taxonomy" id="869279"/>
    <lineage>
        <taxon>Bacteria</taxon>
        <taxon>Bacillati</taxon>
        <taxon>Chloroflexota</taxon>
        <taxon>Anaerolineae</taxon>
        <taxon>Anaerolineales</taxon>
        <taxon>Anaerolineaceae</taxon>
        <taxon>Thermanaerothrix</taxon>
    </lineage>
</organism>
<dbReference type="Gene3D" id="3.100.10.10">
    <property type="match status" value="1"/>
</dbReference>
<dbReference type="EMBL" id="LGKO01000002">
    <property type="protein sequence ID" value="KPL84095.1"/>
    <property type="molecule type" value="Genomic_DNA"/>
</dbReference>
<evidence type="ECO:0000256" key="1">
    <source>
        <dbReference type="ARBA" id="ARBA00007320"/>
    </source>
</evidence>
<gene>
    <name evidence="4" type="primary">rplO</name>
    <name evidence="7" type="ORF">SE15_02625</name>
</gene>
<evidence type="ECO:0000259" key="6">
    <source>
        <dbReference type="Pfam" id="PF00828"/>
    </source>
</evidence>
<dbReference type="RefSeq" id="WP_054520539.1">
    <property type="nucleotide sequence ID" value="NZ_LGKO01000002.1"/>
</dbReference>
<comment type="function">
    <text evidence="4">Binds to the 23S rRNA.</text>
</comment>
<protein>
    <recommendedName>
        <fullName evidence="4">Large ribosomal subunit protein uL15</fullName>
    </recommendedName>
</protein>
<dbReference type="PANTHER" id="PTHR12934:SF11">
    <property type="entry name" value="LARGE RIBOSOMAL SUBUNIT PROTEIN UL15M"/>
    <property type="match status" value="1"/>
</dbReference>
<evidence type="ECO:0000313" key="8">
    <source>
        <dbReference type="Proteomes" id="UP000050544"/>
    </source>
</evidence>
<evidence type="ECO:0000256" key="2">
    <source>
        <dbReference type="ARBA" id="ARBA00022980"/>
    </source>
</evidence>
<feature type="domain" description="Large ribosomal subunit protein uL15/eL18" evidence="6">
    <location>
        <begin position="79"/>
        <end position="148"/>
    </location>
</feature>
<dbReference type="InterPro" id="IPR036227">
    <property type="entry name" value="Ribosomal_uL15/eL18_sf"/>
</dbReference>
<evidence type="ECO:0000256" key="3">
    <source>
        <dbReference type="ARBA" id="ARBA00023274"/>
    </source>
</evidence>
<feature type="region of interest" description="Disordered" evidence="5">
    <location>
        <begin position="1"/>
        <end position="48"/>
    </location>
</feature>
<dbReference type="PANTHER" id="PTHR12934">
    <property type="entry name" value="50S RIBOSOMAL PROTEIN L15"/>
    <property type="match status" value="1"/>
</dbReference>
<keyword evidence="8" id="KW-1185">Reference proteome</keyword>
<reference evidence="7 8" key="1">
    <citation type="submission" date="2015-07" db="EMBL/GenBank/DDBJ databases">
        <title>Whole genome sequence of Thermanaerothrix daxensis DSM 23592.</title>
        <authorList>
            <person name="Hemp J."/>
            <person name="Ward L.M."/>
            <person name="Pace L.A."/>
            <person name="Fischer W.W."/>
        </authorList>
    </citation>
    <scope>NUCLEOTIDE SEQUENCE [LARGE SCALE GENOMIC DNA]</scope>
    <source>
        <strain evidence="7 8">GNS-1</strain>
    </source>
</reference>
<evidence type="ECO:0000256" key="5">
    <source>
        <dbReference type="SAM" id="MobiDB-lite"/>
    </source>
</evidence>
<name>A0A0P6XKY6_9CHLR</name>
<keyword evidence="2 4" id="KW-0689">Ribosomal protein</keyword>
<dbReference type="NCBIfam" id="TIGR01071">
    <property type="entry name" value="rplO_bact"/>
    <property type="match status" value="1"/>
</dbReference>
<dbReference type="GO" id="GO:0019843">
    <property type="term" value="F:rRNA binding"/>
    <property type="evidence" value="ECO:0007669"/>
    <property type="project" value="UniProtKB-UniRule"/>
</dbReference>
<comment type="similarity">
    <text evidence="1 4">Belongs to the universal ribosomal protein uL15 family.</text>
</comment>
<accession>A0A0P6XKY6</accession>
<comment type="subunit">
    <text evidence="4">Part of the 50S ribosomal subunit.</text>
</comment>
<dbReference type="HAMAP" id="MF_01341">
    <property type="entry name" value="Ribosomal_uL15"/>
    <property type="match status" value="1"/>
</dbReference>
<dbReference type="Pfam" id="PF00828">
    <property type="entry name" value="Ribosomal_L27A"/>
    <property type="match status" value="1"/>
</dbReference>